<feature type="region of interest" description="Disordered" evidence="1">
    <location>
        <begin position="244"/>
        <end position="295"/>
    </location>
</feature>
<feature type="region of interest" description="Disordered" evidence="1">
    <location>
        <begin position="182"/>
        <end position="232"/>
    </location>
</feature>
<dbReference type="VEuPathDB" id="VectorBase:LDEU004473"/>
<dbReference type="Proteomes" id="UP000288716">
    <property type="component" value="Unassembled WGS sequence"/>
</dbReference>
<sequence length="295" mass="32881">MDELANDLSCAMIAVDVNECEIITDRLKSDEETSPHKMGKDKCFSIANSDTNNTGSVISVNGFNKSKKSVQKSNQKRQNKPVSRSASILLRSQVLVLSDSDSDDFGNSNAGNEEDKLRLTTGQVYNCLSLTRKSRMKKHKRKKDEKEHKFCHLTIGQSHYNQYYGKRKRSTSVFANVTDDTTHTTVSGDSASNAFNQHQSMDCDDSSADSSSLSESEIESDQIAEADDEQSDFYEVISRSNKEMSAKSFQKGKLHHSVPIPRNPFASVPSTPSSSFNSMSSSSAALLWKRRRRNH</sequence>
<feature type="compositionally biased region" description="Low complexity" evidence="1">
    <location>
        <begin position="264"/>
        <end position="285"/>
    </location>
</feature>
<protein>
    <submittedName>
        <fullName evidence="2">Uncharacterized protein</fullName>
    </submittedName>
</protein>
<feature type="compositionally biased region" description="Basic residues" evidence="1">
    <location>
        <begin position="65"/>
        <end position="79"/>
    </location>
</feature>
<proteinExistence type="predicted"/>
<name>A0A443SJ65_9ACAR</name>
<evidence type="ECO:0000256" key="1">
    <source>
        <dbReference type="SAM" id="MobiDB-lite"/>
    </source>
</evidence>
<reference evidence="2 3" key="1">
    <citation type="journal article" date="2018" name="Gigascience">
        <title>Genomes of trombidid mites reveal novel predicted allergens and laterally-transferred genes associated with secondary metabolism.</title>
        <authorList>
            <person name="Dong X."/>
            <person name="Chaisiri K."/>
            <person name="Xia D."/>
            <person name="Armstrong S.D."/>
            <person name="Fang Y."/>
            <person name="Donnelly M.J."/>
            <person name="Kadowaki T."/>
            <person name="McGarry J.W."/>
            <person name="Darby A.C."/>
            <person name="Makepeace B.L."/>
        </authorList>
    </citation>
    <scope>NUCLEOTIDE SEQUENCE [LARGE SCALE GENOMIC DNA]</scope>
    <source>
        <strain evidence="2">UoL-UT</strain>
    </source>
</reference>
<comment type="caution">
    <text evidence="2">The sequence shown here is derived from an EMBL/GenBank/DDBJ whole genome shotgun (WGS) entry which is preliminary data.</text>
</comment>
<gene>
    <name evidence="2" type="ORF">B4U80_05187</name>
</gene>
<evidence type="ECO:0000313" key="3">
    <source>
        <dbReference type="Proteomes" id="UP000288716"/>
    </source>
</evidence>
<organism evidence="2 3">
    <name type="scientific">Leptotrombidium deliense</name>
    <dbReference type="NCBI Taxonomy" id="299467"/>
    <lineage>
        <taxon>Eukaryota</taxon>
        <taxon>Metazoa</taxon>
        <taxon>Ecdysozoa</taxon>
        <taxon>Arthropoda</taxon>
        <taxon>Chelicerata</taxon>
        <taxon>Arachnida</taxon>
        <taxon>Acari</taxon>
        <taxon>Acariformes</taxon>
        <taxon>Trombidiformes</taxon>
        <taxon>Prostigmata</taxon>
        <taxon>Anystina</taxon>
        <taxon>Parasitengona</taxon>
        <taxon>Trombiculoidea</taxon>
        <taxon>Trombiculidae</taxon>
        <taxon>Leptotrombidium</taxon>
    </lineage>
</organism>
<accession>A0A443SJ65</accession>
<feature type="compositionally biased region" description="Polar residues" evidence="1">
    <location>
        <begin position="182"/>
        <end position="199"/>
    </location>
</feature>
<dbReference type="AlphaFoldDB" id="A0A443SJ65"/>
<feature type="compositionally biased region" description="Acidic residues" evidence="1">
    <location>
        <begin position="216"/>
        <end position="232"/>
    </location>
</feature>
<evidence type="ECO:0000313" key="2">
    <source>
        <dbReference type="EMBL" id="RWS27567.1"/>
    </source>
</evidence>
<dbReference type="EMBL" id="NCKV01001920">
    <property type="protein sequence ID" value="RWS27567.1"/>
    <property type="molecule type" value="Genomic_DNA"/>
</dbReference>
<feature type="region of interest" description="Disordered" evidence="1">
    <location>
        <begin position="55"/>
        <end position="85"/>
    </location>
</feature>
<dbReference type="OrthoDB" id="6530275at2759"/>
<keyword evidence="3" id="KW-1185">Reference proteome</keyword>